<evidence type="ECO:0000313" key="2">
    <source>
        <dbReference type="Proteomes" id="UP001152607"/>
    </source>
</evidence>
<protein>
    <submittedName>
        <fullName evidence="1">Uncharacterized protein</fullName>
    </submittedName>
</protein>
<accession>A0A9W4XS07</accession>
<dbReference type="AlphaFoldDB" id="A0A9W4XS07"/>
<dbReference type="EMBL" id="CAOQHR010000008">
    <property type="protein sequence ID" value="CAI6338495.1"/>
    <property type="molecule type" value="Genomic_DNA"/>
</dbReference>
<dbReference type="Proteomes" id="UP001152607">
    <property type="component" value="Unassembled WGS sequence"/>
</dbReference>
<reference evidence="1" key="1">
    <citation type="submission" date="2023-01" db="EMBL/GenBank/DDBJ databases">
        <authorList>
            <person name="Van Ghelder C."/>
            <person name="Rancurel C."/>
        </authorList>
    </citation>
    <scope>NUCLEOTIDE SEQUENCE</scope>
    <source>
        <strain evidence="1">CNCM I-4278</strain>
    </source>
</reference>
<comment type="caution">
    <text evidence="1">The sequence shown here is derived from an EMBL/GenBank/DDBJ whole genome shotgun (WGS) entry which is preliminary data.</text>
</comment>
<gene>
    <name evidence="1" type="ORF">PDIGIT_LOCUS11624</name>
</gene>
<name>A0A9W4XS07_9PLEO</name>
<proteinExistence type="predicted"/>
<sequence>MCLSWVPPHPMCTWIMDSNPNCISNVPLLMLQLLLHVDFPRIKLLLLDRMYIDGEGNDAQMFSTTPSTKIRKVVFIPPRCATPVIHLSTPIVTSCPYQKGIVTPAVLQQGSLCHMMHGNRANARLPMVPWT</sequence>
<keyword evidence="2" id="KW-1185">Reference proteome</keyword>
<organism evidence="1 2">
    <name type="scientific">Periconia digitata</name>
    <dbReference type="NCBI Taxonomy" id="1303443"/>
    <lineage>
        <taxon>Eukaryota</taxon>
        <taxon>Fungi</taxon>
        <taxon>Dikarya</taxon>
        <taxon>Ascomycota</taxon>
        <taxon>Pezizomycotina</taxon>
        <taxon>Dothideomycetes</taxon>
        <taxon>Pleosporomycetidae</taxon>
        <taxon>Pleosporales</taxon>
        <taxon>Massarineae</taxon>
        <taxon>Periconiaceae</taxon>
        <taxon>Periconia</taxon>
    </lineage>
</organism>
<evidence type="ECO:0000313" key="1">
    <source>
        <dbReference type="EMBL" id="CAI6338495.1"/>
    </source>
</evidence>